<evidence type="ECO:0000256" key="2">
    <source>
        <dbReference type="ARBA" id="ARBA00022737"/>
    </source>
</evidence>
<dbReference type="PROSITE" id="PS00018">
    <property type="entry name" value="EF_HAND_1"/>
    <property type="match status" value="4"/>
</dbReference>
<dbReference type="EMBL" id="KZ772743">
    <property type="protein sequence ID" value="PTQ35410.1"/>
    <property type="molecule type" value="Genomic_DNA"/>
</dbReference>
<dbReference type="InterPro" id="IPR011992">
    <property type="entry name" value="EF-hand-dom_pair"/>
</dbReference>
<dbReference type="SMART" id="SM00054">
    <property type="entry name" value="EFh"/>
    <property type="match status" value="4"/>
</dbReference>
<proteinExistence type="predicted"/>
<dbReference type="SUPFAM" id="SSF47473">
    <property type="entry name" value="EF-hand"/>
    <property type="match status" value="1"/>
</dbReference>
<gene>
    <name evidence="6" type="ORF">MARPO_0071s0028</name>
</gene>
<evidence type="ECO:0000259" key="5">
    <source>
        <dbReference type="PROSITE" id="PS50222"/>
    </source>
</evidence>
<feature type="domain" description="EF-hand" evidence="5">
    <location>
        <begin position="155"/>
        <end position="190"/>
    </location>
</feature>
<feature type="domain" description="EF-hand" evidence="5">
    <location>
        <begin position="191"/>
        <end position="226"/>
    </location>
</feature>
<dbReference type="Gramene" id="Mp5g15820.1">
    <property type="protein sequence ID" value="Mp5g15820.1.cds1"/>
    <property type="gene ID" value="Mp5g15820"/>
</dbReference>
<evidence type="ECO:0000256" key="4">
    <source>
        <dbReference type="SAM" id="MobiDB-lite"/>
    </source>
</evidence>
<dbReference type="PANTHER" id="PTHR10891">
    <property type="entry name" value="EF-HAND CALCIUM-BINDING DOMAIN CONTAINING PROTEIN"/>
    <property type="match status" value="1"/>
</dbReference>
<accession>A0A2R6WNI5</accession>
<feature type="domain" description="EF-hand" evidence="5">
    <location>
        <begin position="80"/>
        <end position="115"/>
    </location>
</feature>
<keyword evidence="2" id="KW-0677">Repeat</keyword>
<dbReference type="Proteomes" id="UP000244005">
    <property type="component" value="Unassembled WGS sequence"/>
</dbReference>
<feature type="domain" description="EF-hand" evidence="5">
    <location>
        <begin position="116"/>
        <end position="151"/>
    </location>
</feature>
<dbReference type="OrthoDB" id="26525at2759"/>
<dbReference type="OMA" id="NTTHEHE"/>
<feature type="region of interest" description="Disordered" evidence="4">
    <location>
        <begin position="1"/>
        <end position="49"/>
    </location>
</feature>
<keyword evidence="1" id="KW-0479">Metal-binding</keyword>
<dbReference type="Pfam" id="PF13499">
    <property type="entry name" value="EF-hand_7"/>
    <property type="match status" value="2"/>
</dbReference>
<dbReference type="FunFam" id="1.10.238.10:FF:000001">
    <property type="entry name" value="Calmodulin 1"/>
    <property type="match status" value="1"/>
</dbReference>
<feature type="compositionally biased region" description="Low complexity" evidence="4">
    <location>
        <begin position="14"/>
        <end position="28"/>
    </location>
</feature>
<evidence type="ECO:0000313" key="7">
    <source>
        <dbReference type="Proteomes" id="UP000244005"/>
    </source>
</evidence>
<keyword evidence="7" id="KW-1185">Reference proteome</keyword>
<keyword evidence="3" id="KW-0106">Calcium</keyword>
<dbReference type="GO" id="GO:0005509">
    <property type="term" value="F:calcium ion binding"/>
    <property type="evidence" value="ECO:0007669"/>
    <property type="project" value="InterPro"/>
</dbReference>
<dbReference type="InterPro" id="IPR002048">
    <property type="entry name" value="EF_hand_dom"/>
</dbReference>
<dbReference type="CDD" id="cd00051">
    <property type="entry name" value="EFh"/>
    <property type="match status" value="2"/>
</dbReference>
<evidence type="ECO:0000256" key="3">
    <source>
        <dbReference type="ARBA" id="ARBA00022837"/>
    </source>
</evidence>
<dbReference type="Gene3D" id="1.10.238.10">
    <property type="entry name" value="EF-hand"/>
    <property type="match status" value="2"/>
</dbReference>
<evidence type="ECO:0000256" key="1">
    <source>
        <dbReference type="ARBA" id="ARBA00022723"/>
    </source>
</evidence>
<dbReference type="PROSITE" id="PS50222">
    <property type="entry name" value="EF_HAND_2"/>
    <property type="match status" value="4"/>
</dbReference>
<dbReference type="InterPro" id="IPR018247">
    <property type="entry name" value="EF_Hand_1_Ca_BS"/>
</dbReference>
<name>A0A2R6WNI5_MARPO</name>
<reference evidence="7" key="1">
    <citation type="journal article" date="2017" name="Cell">
        <title>Insights into land plant evolution garnered from the Marchantia polymorpha genome.</title>
        <authorList>
            <person name="Bowman J.L."/>
            <person name="Kohchi T."/>
            <person name="Yamato K.T."/>
            <person name="Jenkins J."/>
            <person name="Shu S."/>
            <person name="Ishizaki K."/>
            <person name="Yamaoka S."/>
            <person name="Nishihama R."/>
            <person name="Nakamura Y."/>
            <person name="Berger F."/>
            <person name="Adam C."/>
            <person name="Aki S.S."/>
            <person name="Althoff F."/>
            <person name="Araki T."/>
            <person name="Arteaga-Vazquez M.A."/>
            <person name="Balasubrmanian S."/>
            <person name="Barry K."/>
            <person name="Bauer D."/>
            <person name="Boehm C.R."/>
            <person name="Briginshaw L."/>
            <person name="Caballero-Perez J."/>
            <person name="Catarino B."/>
            <person name="Chen F."/>
            <person name="Chiyoda S."/>
            <person name="Chovatia M."/>
            <person name="Davies K.M."/>
            <person name="Delmans M."/>
            <person name="Demura T."/>
            <person name="Dierschke T."/>
            <person name="Dolan L."/>
            <person name="Dorantes-Acosta A.E."/>
            <person name="Eklund D.M."/>
            <person name="Florent S.N."/>
            <person name="Flores-Sandoval E."/>
            <person name="Fujiyama A."/>
            <person name="Fukuzawa H."/>
            <person name="Galik B."/>
            <person name="Grimanelli D."/>
            <person name="Grimwood J."/>
            <person name="Grossniklaus U."/>
            <person name="Hamada T."/>
            <person name="Haseloff J."/>
            <person name="Hetherington A.J."/>
            <person name="Higo A."/>
            <person name="Hirakawa Y."/>
            <person name="Hundley H.N."/>
            <person name="Ikeda Y."/>
            <person name="Inoue K."/>
            <person name="Inoue S.I."/>
            <person name="Ishida S."/>
            <person name="Jia Q."/>
            <person name="Kakita M."/>
            <person name="Kanazawa T."/>
            <person name="Kawai Y."/>
            <person name="Kawashima T."/>
            <person name="Kennedy M."/>
            <person name="Kinose K."/>
            <person name="Kinoshita T."/>
            <person name="Kohara Y."/>
            <person name="Koide E."/>
            <person name="Komatsu K."/>
            <person name="Kopischke S."/>
            <person name="Kubo M."/>
            <person name="Kyozuka J."/>
            <person name="Lagercrantz U."/>
            <person name="Lin S.S."/>
            <person name="Lindquist E."/>
            <person name="Lipzen A.M."/>
            <person name="Lu C.W."/>
            <person name="De Luna E."/>
            <person name="Martienssen R.A."/>
            <person name="Minamino N."/>
            <person name="Mizutani M."/>
            <person name="Mizutani M."/>
            <person name="Mochizuki N."/>
            <person name="Monte I."/>
            <person name="Mosher R."/>
            <person name="Nagasaki H."/>
            <person name="Nakagami H."/>
            <person name="Naramoto S."/>
            <person name="Nishitani K."/>
            <person name="Ohtani M."/>
            <person name="Okamoto T."/>
            <person name="Okumura M."/>
            <person name="Phillips J."/>
            <person name="Pollak B."/>
            <person name="Reinders A."/>
            <person name="Rovekamp M."/>
            <person name="Sano R."/>
            <person name="Sawa S."/>
            <person name="Schmid M.W."/>
            <person name="Shirakawa M."/>
            <person name="Solano R."/>
            <person name="Spunde A."/>
            <person name="Suetsugu N."/>
            <person name="Sugano S."/>
            <person name="Sugiyama A."/>
            <person name="Sun R."/>
            <person name="Suzuki Y."/>
            <person name="Takenaka M."/>
            <person name="Takezawa D."/>
            <person name="Tomogane H."/>
            <person name="Tsuzuki M."/>
            <person name="Ueda T."/>
            <person name="Umeda M."/>
            <person name="Ward J.M."/>
            <person name="Watanabe Y."/>
            <person name="Yazaki K."/>
            <person name="Yokoyama R."/>
            <person name="Yoshitake Y."/>
            <person name="Yotsui I."/>
            <person name="Zachgo S."/>
            <person name="Schmutz J."/>
        </authorList>
    </citation>
    <scope>NUCLEOTIDE SEQUENCE [LARGE SCALE GENOMIC DNA]</scope>
    <source>
        <strain evidence="7">Tak-1</strain>
    </source>
</reference>
<evidence type="ECO:0000313" key="6">
    <source>
        <dbReference type="EMBL" id="PTQ35410.1"/>
    </source>
</evidence>
<sequence>MKLPKLFGGKKSRSSSSAGSSRSSSASSTPARNSAEIARSSEISVEHGKNVPAAAAARVENSEMRPVSLPSPGGAALRHLEHQELSDAFKLIDVNQDGKISASELGSVLCSLGCASSEEELKLMLDAVDTDGDGFIDLQEFILHNTKVDSAGSAARSKELKAAFNVFDIDKNNFISAEELHQVLKGLGEKSSMEDCSRMIRGVDSDGDGQVNFEEFERMMRSTCVF</sequence>
<dbReference type="AlphaFoldDB" id="A0A2R6WNI5"/>
<protein>
    <recommendedName>
        <fullName evidence="5">EF-hand domain-containing protein</fullName>
    </recommendedName>
</protein>
<dbReference type="InterPro" id="IPR039647">
    <property type="entry name" value="EF_hand_pair_protein_CML-like"/>
</dbReference>
<organism evidence="6 7">
    <name type="scientific">Marchantia polymorpha</name>
    <name type="common">Common liverwort</name>
    <name type="synonym">Marchantia aquatica</name>
    <dbReference type="NCBI Taxonomy" id="3197"/>
    <lineage>
        <taxon>Eukaryota</taxon>
        <taxon>Viridiplantae</taxon>
        <taxon>Streptophyta</taxon>
        <taxon>Embryophyta</taxon>
        <taxon>Marchantiophyta</taxon>
        <taxon>Marchantiopsida</taxon>
        <taxon>Marchantiidae</taxon>
        <taxon>Marchantiales</taxon>
        <taxon>Marchantiaceae</taxon>
        <taxon>Marchantia</taxon>
    </lineage>
</organism>